<dbReference type="Proteomes" id="UP000748752">
    <property type="component" value="Unassembled WGS sequence"/>
</dbReference>
<dbReference type="PANTHER" id="PTHR12526:SF630">
    <property type="entry name" value="GLYCOSYLTRANSFERASE"/>
    <property type="match status" value="1"/>
</dbReference>
<dbReference type="PANTHER" id="PTHR12526">
    <property type="entry name" value="GLYCOSYLTRANSFERASE"/>
    <property type="match status" value="1"/>
</dbReference>
<dbReference type="Pfam" id="PF13439">
    <property type="entry name" value="Glyco_transf_4"/>
    <property type="match status" value="1"/>
</dbReference>
<organism evidence="2 3">
    <name type="scientific">Thiohalocapsa halophila</name>
    <dbReference type="NCBI Taxonomy" id="69359"/>
    <lineage>
        <taxon>Bacteria</taxon>
        <taxon>Pseudomonadati</taxon>
        <taxon>Pseudomonadota</taxon>
        <taxon>Gammaproteobacteria</taxon>
        <taxon>Chromatiales</taxon>
        <taxon>Chromatiaceae</taxon>
        <taxon>Thiohalocapsa</taxon>
    </lineage>
</organism>
<accession>A0ABS1CJ67</accession>
<feature type="domain" description="Glycosyltransferase subfamily 4-like N-terminal" evidence="1">
    <location>
        <begin position="24"/>
        <end position="179"/>
    </location>
</feature>
<gene>
    <name evidence="2" type="ORF">CKO31_14215</name>
</gene>
<keyword evidence="3" id="KW-1185">Reference proteome</keyword>
<comment type="caution">
    <text evidence="2">The sequence shown here is derived from an EMBL/GenBank/DDBJ whole genome shotgun (WGS) entry which is preliminary data.</text>
</comment>
<evidence type="ECO:0000313" key="3">
    <source>
        <dbReference type="Proteomes" id="UP000748752"/>
    </source>
</evidence>
<dbReference type="EMBL" id="NRRV01000034">
    <property type="protein sequence ID" value="MBK1631868.1"/>
    <property type="molecule type" value="Genomic_DNA"/>
</dbReference>
<proteinExistence type="predicted"/>
<name>A0ABS1CJ67_9GAMM</name>
<dbReference type="SUPFAM" id="SSF53756">
    <property type="entry name" value="UDP-Glycosyltransferase/glycogen phosphorylase"/>
    <property type="match status" value="1"/>
</dbReference>
<dbReference type="Gene3D" id="3.40.50.2000">
    <property type="entry name" value="Glycogen Phosphorylase B"/>
    <property type="match status" value="2"/>
</dbReference>
<dbReference type="RefSeq" id="WP_200238775.1">
    <property type="nucleotide sequence ID" value="NZ_NRRV01000034.1"/>
</dbReference>
<reference evidence="2 3" key="1">
    <citation type="journal article" date="2020" name="Microorganisms">
        <title>Osmotic Adaptation and Compatible Solute Biosynthesis of Phototrophic Bacteria as Revealed from Genome Analyses.</title>
        <authorList>
            <person name="Imhoff J.F."/>
            <person name="Rahn T."/>
            <person name="Kunzel S."/>
            <person name="Keller A."/>
            <person name="Neulinger S.C."/>
        </authorList>
    </citation>
    <scope>NUCLEOTIDE SEQUENCE [LARGE SCALE GENOMIC DNA]</scope>
    <source>
        <strain evidence="2 3">DSM 6210</strain>
    </source>
</reference>
<protein>
    <recommendedName>
        <fullName evidence="1">Glycosyltransferase subfamily 4-like N-terminal domain-containing protein</fullName>
    </recommendedName>
</protein>
<sequence length="414" mass="45483">MPASIHSTAEPLPVMFLVGSLSTGGAERFVANVVTHLDRARFKPYLAMYRDTISYDIPDDVTVRVLGKYKPWHNPRAVLRLARWIDAVQPAVLLSAWSVPNVFAAETLRWTRHKPVWIARIANNPAGREIGLYGHWARISYKRADRLVAVCRGLAEEFERSHAFARGRTQVLYNAIDTKALAARAAQPVSLMPERAVHLIAVGRLHPQKRFDVMLRAVAKARQQVDVHLHVLGEGELAQPLQQLAHHLGIASAVTWQGFCDDPYPYLGGANVFLLTSDYEGLSNSLLEAQALGLPAIATNCPFGTSEVVQDGKTGLLSRVGDVDQIAQHIVDLSTSQLLRQAMAHAARDRVRDHFSIAKMMDSLENILSGYAPPAATTEATASPGAKVNNYSVDDDADISHARRGWTSEAQSTK</sequence>
<evidence type="ECO:0000313" key="2">
    <source>
        <dbReference type="EMBL" id="MBK1631868.1"/>
    </source>
</evidence>
<evidence type="ECO:0000259" key="1">
    <source>
        <dbReference type="Pfam" id="PF13439"/>
    </source>
</evidence>
<dbReference type="CDD" id="cd03811">
    <property type="entry name" value="GT4_GT28_WabH-like"/>
    <property type="match status" value="1"/>
</dbReference>
<dbReference type="InterPro" id="IPR028098">
    <property type="entry name" value="Glyco_trans_4-like_N"/>
</dbReference>
<dbReference type="Pfam" id="PF13692">
    <property type="entry name" value="Glyco_trans_1_4"/>
    <property type="match status" value="1"/>
</dbReference>